<sequence>MRPDRLSFPELSGPRAEVAQALAAVSALPDATERLGVSPGLAAAVERNRHLAEAVATPAERFYTGVLFDALDLASLDPAALRRARRRIVVLSGLYGAVRLGDALAPYRLAMGVNLDGVGPLAGYWRAHLGAALDPLVGRGLVVDCRSSDYLAAWRPDVAARWVQVKVPGATHMAKHTRGLVARLLCQEPADPRTPAELAELLAPHVDVTLQTPDAGARAGTPSVLLVRPPAG</sequence>
<dbReference type="PANTHER" id="PTHR30283">
    <property type="entry name" value="PEROXIDE STRESS RESPONSE PROTEIN YAAA"/>
    <property type="match status" value="1"/>
</dbReference>
<name>A0ABQ6HPA4_9MICO</name>
<gene>
    <name evidence="1" type="ORF">GCM10025862_20080</name>
</gene>
<evidence type="ECO:0000313" key="1">
    <source>
        <dbReference type="EMBL" id="GMA19987.1"/>
    </source>
</evidence>
<keyword evidence="2" id="KW-1185">Reference proteome</keyword>
<proteinExistence type="predicted"/>
<dbReference type="Pfam" id="PF03883">
    <property type="entry name" value="H2O2_YaaD"/>
    <property type="match status" value="1"/>
</dbReference>
<evidence type="ECO:0000313" key="2">
    <source>
        <dbReference type="Proteomes" id="UP001157109"/>
    </source>
</evidence>
<comment type="caution">
    <text evidence="1">The sequence shown here is derived from an EMBL/GenBank/DDBJ whole genome shotgun (WGS) entry which is preliminary data.</text>
</comment>
<dbReference type="PANTHER" id="PTHR30283:SF4">
    <property type="entry name" value="PEROXIDE STRESS RESISTANCE PROTEIN YAAA"/>
    <property type="match status" value="1"/>
</dbReference>
<organism evidence="1 2">
    <name type="scientific">Arsenicicoccus piscis</name>
    <dbReference type="NCBI Taxonomy" id="673954"/>
    <lineage>
        <taxon>Bacteria</taxon>
        <taxon>Bacillati</taxon>
        <taxon>Actinomycetota</taxon>
        <taxon>Actinomycetes</taxon>
        <taxon>Micrococcales</taxon>
        <taxon>Intrasporangiaceae</taxon>
        <taxon>Arsenicicoccus</taxon>
    </lineage>
</organism>
<dbReference type="RefSeq" id="WP_284284521.1">
    <property type="nucleotide sequence ID" value="NZ_BSUJ01000001.1"/>
</dbReference>
<accession>A0ABQ6HPA4</accession>
<reference evidence="2" key="1">
    <citation type="journal article" date="2019" name="Int. J. Syst. Evol. Microbiol.">
        <title>The Global Catalogue of Microorganisms (GCM) 10K type strain sequencing project: providing services to taxonomists for standard genome sequencing and annotation.</title>
        <authorList>
            <consortium name="The Broad Institute Genomics Platform"/>
            <consortium name="The Broad Institute Genome Sequencing Center for Infectious Disease"/>
            <person name="Wu L."/>
            <person name="Ma J."/>
        </authorList>
    </citation>
    <scope>NUCLEOTIDE SEQUENCE [LARGE SCALE GENOMIC DNA]</scope>
    <source>
        <strain evidence="2">NBRC 105830</strain>
    </source>
</reference>
<dbReference type="InterPro" id="IPR005583">
    <property type="entry name" value="YaaA"/>
</dbReference>
<dbReference type="EMBL" id="BSUJ01000001">
    <property type="protein sequence ID" value="GMA19987.1"/>
    <property type="molecule type" value="Genomic_DNA"/>
</dbReference>
<protein>
    <submittedName>
        <fullName evidence="1">Peroxide stress protein YaaA</fullName>
    </submittedName>
</protein>
<dbReference type="Proteomes" id="UP001157109">
    <property type="component" value="Unassembled WGS sequence"/>
</dbReference>